<comment type="subcellular location">
    <subcellularLocation>
        <location evidence="1">Membrane</location>
        <topology evidence="1">Multi-pass membrane protein</topology>
    </subcellularLocation>
</comment>
<evidence type="ECO:0000313" key="8">
    <source>
        <dbReference type="Proteomes" id="UP000198614"/>
    </source>
</evidence>
<evidence type="ECO:0000256" key="4">
    <source>
        <dbReference type="ARBA" id="ARBA00023136"/>
    </source>
</evidence>
<dbReference type="GO" id="GO:0016020">
    <property type="term" value="C:membrane"/>
    <property type="evidence" value="ECO:0007669"/>
    <property type="project" value="UniProtKB-SubCell"/>
</dbReference>
<evidence type="ECO:0000256" key="5">
    <source>
        <dbReference type="SAM" id="MobiDB-lite"/>
    </source>
</evidence>
<feature type="transmembrane region" description="Helical" evidence="6">
    <location>
        <begin position="87"/>
        <end position="104"/>
    </location>
</feature>
<evidence type="ECO:0000256" key="6">
    <source>
        <dbReference type="SAM" id="Phobius"/>
    </source>
</evidence>
<feature type="transmembrane region" description="Helical" evidence="6">
    <location>
        <begin position="141"/>
        <end position="161"/>
    </location>
</feature>
<dbReference type="AlphaFoldDB" id="A0A1G7Q703"/>
<sequence length="162" mass="17565">MDSGTAREVGSGHGRERRPGALRRKRSCRFRRSTLLHPLDATVETAHWIIAGLLALFYLYGGGVKVLRSRERLLPMMEWVDTTPMPAVRAIGALEVLGAIGLILPPLTGIAPWLAVAAAAGFVLLQIGATRVHLRRGDRQIALNLTLLLTAAVTVWTATAWA</sequence>
<keyword evidence="2 6" id="KW-0812">Transmembrane</keyword>
<dbReference type="InterPro" id="IPR032808">
    <property type="entry name" value="DoxX"/>
</dbReference>
<keyword evidence="3 6" id="KW-1133">Transmembrane helix</keyword>
<evidence type="ECO:0000256" key="2">
    <source>
        <dbReference type="ARBA" id="ARBA00022692"/>
    </source>
</evidence>
<feature type="transmembrane region" description="Helical" evidence="6">
    <location>
        <begin position="110"/>
        <end position="129"/>
    </location>
</feature>
<accession>A0A1G7Q703</accession>
<evidence type="ECO:0000256" key="3">
    <source>
        <dbReference type="ARBA" id="ARBA00022989"/>
    </source>
</evidence>
<dbReference type="EMBL" id="FNAX01000012">
    <property type="protein sequence ID" value="SDF94274.1"/>
    <property type="molecule type" value="Genomic_DNA"/>
</dbReference>
<feature type="region of interest" description="Disordered" evidence="5">
    <location>
        <begin position="1"/>
        <end position="23"/>
    </location>
</feature>
<evidence type="ECO:0000313" key="7">
    <source>
        <dbReference type="EMBL" id="SDF94274.1"/>
    </source>
</evidence>
<protein>
    <submittedName>
        <fullName evidence="7">DoxX-like family protein</fullName>
    </submittedName>
</protein>
<feature type="transmembrane region" description="Helical" evidence="6">
    <location>
        <begin position="46"/>
        <end position="67"/>
    </location>
</feature>
<gene>
    <name evidence="7" type="ORF">SAMN05216260_112148</name>
</gene>
<organism evidence="7 8">
    <name type="scientific">Streptomyces griseoaurantiacus</name>
    <dbReference type="NCBI Taxonomy" id="68213"/>
    <lineage>
        <taxon>Bacteria</taxon>
        <taxon>Bacillati</taxon>
        <taxon>Actinomycetota</taxon>
        <taxon>Actinomycetes</taxon>
        <taxon>Kitasatosporales</taxon>
        <taxon>Streptomycetaceae</taxon>
        <taxon>Streptomyces</taxon>
        <taxon>Streptomyces aurantiacus group</taxon>
    </lineage>
</organism>
<name>A0A1G7Q703_9ACTN</name>
<proteinExistence type="predicted"/>
<dbReference type="Proteomes" id="UP000198614">
    <property type="component" value="Unassembled WGS sequence"/>
</dbReference>
<evidence type="ECO:0000256" key="1">
    <source>
        <dbReference type="ARBA" id="ARBA00004141"/>
    </source>
</evidence>
<reference evidence="7 8" key="1">
    <citation type="submission" date="2016-10" db="EMBL/GenBank/DDBJ databases">
        <authorList>
            <person name="de Groot N.N."/>
        </authorList>
    </citation>
    <scope>NUCLEOTIDE SEQUENCE [LARGE SCALE GENOMIC DNA]</scope>
    <source>
        <strain evidence="7 8">CGMCC 4.1859</strain>
    </source>
</reference>
<dbReference type="Pfam" id="PF13564">
    <property type="entry name" value="DoxX_2"/>
    <property type="match status" value="1"/>
</dbReference>
<keyword evidence="4 6" id="KW-0472">Membrane</keyword>